<reference evidence="4 5" key="1">
    <citation type="submission" date="2019-06" db="EMBL/GenBank/DDBJ databases">
        <authorList>
            <person name="Meng X."/>
        </authorList>
    </citation>
    <scope>NUCLEOTIDE SEQUENCE [LARGE SCALE GENOMIC DNA]</scope>
    <source>
        <strain evidence="4 5">M625</strain>
    </source>
</reference>
<keyword evidence="2" id="KW-0521">NADP</keyword>
<evidence type="ECO:0000259" key="3">
    <source>
        <dbReference type="Pfam" id="PF05368"/>
    </source>
</evidence>
<name>A0A504JM74_9FLAO</name>
<gene>
    <name evidence="4" type="ORF">FHK87_09410</name>
</gene>
<dbReference type="Proteomes" id="UP000315540">
    <property type="component" value="Unassembled WGS sequence"/>
</dbReference>
<organism evidence="4 5">
    <name type="scientific">Aquimarina algicola</name>
    <dbReference type="NCBI Taxonomy" id="2589995"/>
    <lineage>
        <taxon>Bacteria</taxon>
        <taxon>Pseudomonadati</taxon>
        <taxon>Bacteroidota</taxon>
        <taxon>Flavobacteriia</taxon>
        <taxon>Flavobacteriales</taxon>
        <taxon>Flavobacteriaceae</taxon>
        <taxon>Aquimarina</taxon>
    </lineage>
</organism>
<dbReference type="PANTHER" id="PTHR42748:SF7">
    <property type="entry name" value="NMRA LIKE REDOX SENSOR 1-RELATED"/>
    <property type="match status" value="1"/>
</dbReference>
<protein>
    <submittedName>
        <fullName evidence="4">NAD-dependent epimerase/dehydratase family protein</fullName>
    </submittedName>
</protein>
<feature type="domain" description="NmrA-like" evidence="3">
    <location>
        <begin position="2"/>
        <end position="260"/>
    </location>
</feature>
<evidence type="ECO:0000313" key="5">
    <source>
        <dbReference type="Proteomes" id="UP000315540"/>
    </source>
</evidence>
<proteinExistence type="inferred from homology"/>
<keyword evidence="5" id="KW-1185">Reference proteome</keyword>
<dbReference type="RefSeq" id="WP_140592420.1">
    <property type="nucleotide sequence ID" value="NZ_VFWZ01000002.1"/>
</dbReference>
<evidence type="ECO:0000256" key="2">
    <source>
        <dbReference type="ARBA" id="ARBA00022857"/>
    </source>
</evidence>
<evidence type="ECO:0000256" key="1">
    <source>
        <dbReference type="ARBA" id="ARBA00006328"/>
    </source>
</evidence>
<dbReference type="InterPro" id="IPR008030">
    <property type="entry name" value="NmrA-like"/>
</dbReference>
<dbReference type="OrthoDB" id="9780595at2"/>
<comment type="similarity">
    <text evidence="1">Belongs to the NmrA-type oxidoreductase family.</text>
</comment>
<dbReference type="PANTHER" id="PTHR42748">
    <property type="entry name" value="NITROGEN METABOLITE REPRESSION PROTEIN NMRA FAMILY MEMBER"/>
    <property type="match status" value="1"/>
</dbReference>
<dbReference type="InterPro" id="IPR036291">
    <property type="entry name" value="NAD(P)-bd_dom_sf"/>
</dbReference>
<sequence length="292" mass="32198">MKVFVTGATGFQGGSIAQALLNEGHQVTTLKRDSNIGMPPIEGIETIKGGLDSQESLAQAMKNAQAAVYSFPLIFDMELAKAYTANFIAAAKQEKVEVIIFNTTFHLAKEETGFLALDLKVAMKKLFDQSSLNVITLAPDIYLDNIAAPWSIPVILEHKVVSYPLASHKKNPWISHHDLAKYVVKAIAKPELSGQTLPIGGNLVTGTEITAAISSKINQKLHFVEVPVNEFEQQLEPGFGALAAREISNLYRYVEQYHTDFTNKDFTNTNELLGIEPQPLNEWVDSINWNLS</sequence>
<dbReference type="Gene3D" id="3.40.50.720">
    <property type="entry name" value="NAD(P)-binding Rossmann-like Domain"/>
    <property type="match status" value="1"/>
</dbReference>
<comment type="caution">
    <text evidence="4">The sequence shown here is derived from an EMBL/GenBank/DDBJ whole genome shotgun (WGS) entry which is preliminary data.</text>
</comment>
<dbReference type="EMBL" id="VFWZ01000002">
    <property type="protein sequence ID" value="TPN87781.1"/>
    <property type="molecule type" value="Genomic_DNA"/>
</dbReference>
<accession>A0A504JM74</accession>
<evidence type="ECO:0000313" key="4">
    <source>
        <dbReference type="EMBL" id="TPN87781.1"/>
    </source>
</evidence>
<dbReference type="Pfam" id="PF05368">
    <property type="entry name" value="NmrA"/>
    <property type="match status" value="1"/>
</dbReference>
<dbReference type="InterPro" id="IPR051164">
    <property type="entry name" value="NmrA-like_oxidored"/>
</dbReference>
<dbReference type="SUPFAM" id="SSF51735">
    <property type="entry name" value="NAD(P)-binding Rossmann-fold domains"/>
    <property type="match status" value="1"/>
</dbReference>
<dbReference type="AlphaFoldDB" id="A0A504JM74"/>